<accession>A0A0F9FBY3</accession>
<dbReference type="AlphaFoldDB" id="A0A0F9FBY3"/>
<dbReference type="EMBL" id="LAZR01033235">
    <property type="protein sequence ID" value="KKL48672.1"/>
    <property type="molecule type" value="Genomic_DNA"/>
</dbReference>
<feature type="non-terminal residue" evidence="1">
    <location>
        <position position="1"/>
    </location>
</feature>
<proteinExistence type="predicted"/>
<sequence length="51" mass="5497">EAGEQVGKALALSKLTKAQLIERAEELRLTLPDSASKHVILEIVQRCIAGV</sequence>
<name>A0A0F9FBY3_9ZZZZ</name>
<comment type="caution">
    <text evidence="1">The sequence shown here is derived from an EMBL/GenBank/DDBJ whole genome shotgun (WGS) entry which is preliminary data.</text>
</comment>
<organism evidence="1">
    <name type="scientific">marine sediment metagenome</name>
    <dbReference type="NCBI Taxonomy" id="412755"/>
    <lineage>
        <taxon>unclassified sequences</taxon>
        <taxon>metagenomes</taxon>
        <taxon>ecological metagenomes</taxon>
    </lineage>
</organism>
<reference evidence="1" key="1">
    <citation type="journal article" date="2015" name="Nature">
        <title>Complex archaea that bridge the gap between prokaryotes and eukaryotes.</title>
        <authorList>
            <person name="Spang A."/>
            <person name="Saw J.H."/>
            <person name="Jorgensen S.L."/>
            <person name="Zaremba-Niedzwiedzka K."/>
            <person name="Martijn J."/>
            <person name="Lind A.E."/>
            <person name="van Eijk R."/>
            <person name="Schleper C."/>
            <person name="Guy L."/>
            <person name="Ettema T.J."/>
        </authorList>
    </citation>
    <scope>NUCLEOTIDE SEQUENCE</scope>
</reference>
<protein>
    <recommendedName>
        <fullName evidence="2">Rho termination factor N-terminal domain-containing protein</fullName>
    </recommendedName>
</protein>
<evidence type="ECO:0008006" key="2">
    <source>
        <dbReference type="Google" id="ProtNLM"/>
    </source>
</evidence>
<evidence type="ECO:0000313" key="1">
    <source>
        <dbReference type="EMBL" id="KKL48672.1"/>
    </source>
</evidence>
<gene>
    <name evidence="1" type="ORF">LCGC14_2323140</name>
</gene>